<organism evidence="2 3">
    <name type="scientific">Burkholderia cepacia</name>
    <name type="common">Pseudomonas cepacia</name>
    <dbReference type="NCBI Taxonomy" id="292"/>
    <lineage>
        <taxon>Bacteria</taxon>
        <taxon>Pseudomonadati</taxon>
        <taxon>Pseudomonadota</taxon>
        <taxon>Betaproteobacteria</taxon>
        <taxon>Burkholderiales</taxon>
        <taxon>Burkholderiaceae</taxon>
        <taxon>Burkholderia</taxon>
        <taxon>Burkholderia cepacia complex</taxon>
    </lineage>
</organism>
<dbReference type="Proteomes" id="UP000069001">
    <property type="component" value="Unassembled WGS sequence"/>
</dbReference>
<reference evidence="2 3" key="1">
    <citation type="submission" date="2015-11" db="EMBL/GenBank/DDBJ databases">
        <title>Expanding the genomic diversity of Burkholderia species for the development of highly accurate diagnostics.</title>
        <authorList>
            <person name="Sahl J."/>
            <person name="Keim P."/>
            <person name="Wagner D."/>
        </authorList>
    </citation>
    <scope>NUCLEOTIDE SEQUENCE [LARGE SCALE GENOMIC DNA]</scope>
    <source>
        <strain evidence="2 3">MSMB1302</strain>
    </source>
</reference>
<sequence>MKILLTLSAIFISIAFAGCSKSDERRLSDEVAADIAAKADAIQKDKERSTRRAHIAERLKPLIYDPKTRNYVEQK</sequence>
<comment type="caution">
    <text evidence="2">The sequence shown here is derived from an EMBL/GenBank/DDBJ whole genome shotgun (WGS) entry which is preliminary data.</text>
</comment>
<evidence type="ECO:0000313" key="2">
    <source>
        <dbReference type="EMBL" id="KVK75687.1"/>
    </source>
</evidence>
<proteinExistence type="predicted"/>
<evidence type="ECO:0000256" key="1">
    <source>
        <dbReference type="SAM" id="SignalP"/>
    </source>
</evidence>
<name>A0A103Z932_BURCE</name>
<dbReference type="RefSeq" id="WP_059731969.1">
    <property type="nucleotide sequence ID" value="NZ_LOYH01000091.1"/>
</dbReference>
<dbReference type="EMBL" id="LOYH01000091">
    <property type="protein sequence ID" value="KVK75687.1"/>
    <property type="molecule type" value="Genomic_DNA"/>
</dbReference>
<evidence type="ECO:0000313" key="3">
    <source>
        <dbReference type="Proteomes" id="UP000069001"/>
    </source>
</evidence>
<feature type="signal peptide" evidence="1">
    <location>
        <begin position="1"/>
        <end position="17"/>
    </location>
</feature>
<dbReference type="AlphaFoldDB" id="A0A103Z932"/>
<gene>
    <name evidence="2" type="ORF">WS90_26580</name>
</gene>
<keyword evidence="1" id="KW-0732">Signal</keyword>
<accession>A0A103Z932</accession>
<protein>
    <recommendedName>
        <fullName evidence="4">Lipoprotein</fullName>
    </recommendedName>
</protein>
<dbReference type="PROSITE" id="PS51257">
    <property type="entry name" value="PROKAR_LIPOPROTEIN"/>
    <property type="match status" value="1"/>
</dbReference>
<feature type="chain" id="PRO_5007120015" description="Lipoprotein" evidence="1">
    <location>
        <begin position="18"/>
        <end position="75"/>
    </location>
</feature>
<evidence type="ECO:0008006" key="4">
    <source>
        <dbReference type="Google" id="ProtNLM"/>
    </source>
</evidence>